<keyword evidence="1" id="KW-0472">Membrane</keyword>
<dbReference type="OrthoDB" id="3828130at2"/>
<keyword evidence="1" id="KW-1133">Transmembrane helix</keyword>
<proteinExistence type="predicted"/>
<name>A0A3N2CRN7_9ACTN</name>
<organism evidence="2 3">
    <name type="scientific">Nocardioides aurantiacus</name>
    <dbReference type="NCBI Taxonomy" id="86796"/>
    <lineage>
        <taxon>Bacteria</taxon>
        <taxon>Bacillati</taxon>
        <taxon>Actinomycetota</taxon>
        <taxon>Actinomycetes</taxon>
        <taxon>Propionibacteriales</taxon>
        <taxon>Nocardioidaceae</taxon>
        <taxon>Nocardioides</taxon>
    </lineage>
</organism>
<accession>A0A3N2CRN7</accession>
<comment type="caution">
    <text evidence="2">The sequence shown here is derived from an EMBL/GenBank/DDBJ whole genome shotgun (WGS) entry which is preliminary data.</text>
</comment>
<evidence type="ECO:0000313" key="3">
    <source>
        <dbReference type="Proteomes" id="UP000281738"/>
    </source>
</evidence>
<feature type="transmembrane region" description="Helical" evidence="1">
    <location>
        <begin position="96"/>
        <end position="118"/>
    </location>
</feature>
<gene>
    <name evidence="2" type="ORF">EDD33_0755</name>
</gene>
<dbReference type="RefSeq" id="WP_123389169.1">
    <property type="nucleotide sequence ID" value="NZ_RKHO01000001.1"/>
</dbReference>
<feature type="transmembrane region" description="Helical" evidence="1">
    <location>
        <begin position="30"/>
        <end position="51"/>
    </location>
</feature>
<dbReference type="AlphaFoldDB" id="A0A3N2CRN7"/>
<keyword evidence="3" id="KW-1185">Reference proteome</keyword>
<dbReference type="EMBL" id="RKHO01000001">
    <property type="protein sequence ID" value="ROR89924.1"/>
    <property type="molecule type" value="Genomic_DNA"/>
</dbReference>
<sequence>MSPKARTDESTPRRTSTLSQHAVRTQVARVVRIVFIVLAVVLALGALLVVLRDSVNEQNTIVKLVTDVAEAVSGPFSRQDGIFDFSGKNAEAKNALVNWGIAAIVYLVLGRVLAGVIAPKGKA</sequence>
<keyword evidence="1" id="KW-0812">Transmembrane</keyword>
<protein>
    <submittedName>
        <fullName evidence="2">Uncharacterized protein</fullName>
    </submittedName>
</protein>
<evidence type="ECO:0000313" key="2">
    <source>
        <dbReference type="EMBL" id="ROR89924.1"/>
    </source>
</evidence>
<dbReference type="Proteomes" id="UP000281738">
    <property type="component" value="Unassembled WGS sequence"/>
</dbReference>
<reference evidence="2 3" key="1">
    <citation type="submission" date="2018-11" db="EMBL/GenBank/DDBJ databases">
        <title>Sequencing the genomes of 1000 actinobacteria strains.</title>
        <authorList>
            <person name="Klenk H.-P."/>
        </authorList>
    </citation>
    <scope>NUCLEOTIDE SEQUENCE [LARGE SCALE GENOMIC DNA]</scope>
    <source>
        <strain evidence="2 3">DSM 12652</strain>
    </source>
</reference>
<evidence type="ECO:0000256" key="1">
    <source>
        <dbReference type="SAM" id="Phobius"/>
    </source>
</evidence>